<dbReference type="GO" id="GO:0005886">
    <property type="term" value="C:plasma membrane"/>
    <property type="evidence" value="ECO:0007669"/>
    <property type="project" value="UniProtKB-SubCell"/>
</dbReference>
<dbReference type="GO" id="GO:0004984">
    <property type="term" value="F:olfactory receptor activity"/>
    <property type="evidence" value="ECO:0007669"/>
    <property type="project" value="InterPro"/>
</dbReference>
<dbReference type="InterPro" id="IPR004117">
    <property type="entry name" value="7tm6_olfct_rcpt"/>
</dbReference>
<protein>
    <recommendedName>
        <fullName evidence="9">Odorant receptor</fullName>
    </recommendedName>
</protein>
<proteinExistence type="inferred from homology"/>
<comment type="caution">
    <text evidence="9">Lacks conserved residue(s) required for the propagation of feature annotation.</text>
</comment>
<evidence type="ECO:0000256" key="5">
    <source>
        <dbReference type="ARBA" id="ARBA00022989"/>
    </source>
</evidence>
<dbReference type="GO" id="GO:0007165">
    <property type="term" value="P:signal transduction"/>
    <property type="evidence" value="ECO:0007669"/>
    <property type="project" value="UniProtKB-KW"/>
</dbReference>
<evidence type="ECO:0000256" key="8">
    <source>
        <dbReference type="ARBA" id="ARBA00023224"/>
    </source>
</evidence>
<dbReference type="GO" id="GO:0005549">
    <property type="term" value="F:odorant binding"/>
    <property type="evidence" value="ECO:0007669"/>
    <property type="project" value="InterPro"/>
</dbReference>
<keyword evidence="5 9" id="KW-1133">Transmembrane helix</keyword>
<reference evidence="10 11" key="1">
    <citation type="submission" date="2019-08" db="EMBL/GenBank/DDBJ databases">
        <title>High quality draft denovo assembly of Nylanderia fulva.</title>
        <authorList>
            <person name="Vargo E.L."/>
            <person name="Tarone A.M."/>
            <person name="Konganti K.R."/>
        </authorList>
    </citation>
    <scope>NUCLEOTIDE SEQUENCE [LARGE SCALE GENOMIC DNA]</scope>
    <source>
        <strain evidence="10">TAMU-Nful-2015</strain>
        <tissue evidence="10">Whole body</tissue>
    </source>
</reference>
<feature type="transmembrane region" description="Helical" evidence="9">
    <location>
        <begin position="75"/>
        <end position="94"/>
    </location>
</feature>
<organism evidence="10 11">
    <name type="scientific">Nylanderia fulva</name>
    <dbReference type="NCBI Taxonomy" id="613905"/>
    <lineage>
        <taxon>Eukaryota</taxon>
        <taxon>Metazoa</taxon>
        <taxon>Ecdysozoa</taxon>
        <taxon>Arthropoda</taxon>
        <taxon>Hexapoda</taxon>
        <taxon>Insecta</taxon>
        <taxon>Pterygota</taxon>
        <taxon>Neoptera</taxon>
        <taxon>Endopterygota</taxon>
        <taxon>Hymenoptera</taxon>
        <taxon>Apocrita</taxon>
        <taxon>Aculeata</taxon>
        <taxon>Formicoidea</taxon>
        <taxon>Formicidae</taxon>
        <taxon>Formicinae</taxon>
        <taxon>Nylanderia</taxon>
    </lineage>
</organism>
<evidence type="ECO:0000313" key="10">
    <source>
        <dbReference type="EMBL" id="KAF3054578.1"/>
    </source>
</evidence>
<comment type="similarity">
    <text evidence="9">Belongs to the insect chemoreceptor superfamily. Heteromeric odorant receptor channel (TC 1.A.69) family.</text>
</comment>
<evidence type="ECO:0000256" key="6">
    <source>
        <dbReference type="ARBA" id="ARBA00023136"/>
    </source>
</evidence>
<keyword evidence="7 9" id="KW-0675">Receptor</keyword>
<name>A0A6G1LPM5_9HYME</name>
<keyword evidence="11" id="KW-1185">Reference proteome</keyword>
<dbReference type="PANTHER" id="PTHR21137:SF42">
    <property type="entry name" value="ODORANT RECEPTOR 83A"/>
    <property type="match status" value="1"/>
</dbReference>
<comment type="subcellular location">
    <subcellularLocation>
        <location evidence="9">Cell membrane</location>
        <topology evidence="9">Multi-pass membrane protein</topology>
    </subcellularLocation>
    <subcellularLocation>
        <location evidence="1">Membrane</location>
        <topology evidence="1">Multi-pass membrane protein</topology>
    </subcellularLocation>
</comment>
<evidence type="ECO:0000256" key="3">
    <source>
        <dbReference type="ARBA" id="ARBA00022692"/>
    </source>
</evidence>
<feature type="transmembrane region" description="Helical" evidence="9">
    <location>
        <begin position="41"/>
        <end position="63"/>
    </location>
</feature>
<keyword evidence="8 9" id="KW-0807">Transducer</keyword>
<evidence type="ECO:0000256" key="2">
    <source>
        <dbReference type="ARBA" id="ARBA00022606"/>
    </source>
</evidence>
<dbReference type="Proteomes" id="UP000479987">
    <property type="component" value="Unassembled WGS sequence"/>
</dbReference>
<evidence type="ECO:0000256" key="4">
    <source>
        <dbReference type="ARBA" id="ARBA00022725"/>
    </source>
</evidence>
<keyword evidence="2 9" id="KW-0716">Sensory transduction</keyword>
<comment type="caution">
    <text evidence="10">The sequence shown here is derived from an EMBL/GenBank/DDBJ whole genome shotgun (WGS) entry which is preliminary data.</text>
</comment>
<evidence type="ECO:0000256" key="1">
    <source>
        <dbReference type="ARBA" id="ARBA00004141"/>
    </source>
</evidence>
<feature type="transmembrane region" description="Helical" evidence="9">
    <location>
        <begin position="130"/>
        <end position="148"/>
    </location>
</feature>
<dbReference type="Pfam" id="PF02949">
    <property type="entry name" value="7tm_6"/>
    <property type="match status" value="1"/>
</dbReference>
<dbReference type="AlphaFoldDB" id="A0A6G1LPM5"/>
<keyword evidence="4 9" id="KW-0552">Olfaction</keyword>
<evidence type="ECO:0000256" key="9">
    <source>
        <dbReference type="RuleBase" id="RU351113"/>
    </source>
</evidence>
<dbReference type="EMBL" id="SGBU01000019">
    <property type="protein sequence ID" value="KAF3054578.1"/>
    <property type="molecule type" value="Genomic_DNA"/>
</dbReference>
<sequence>MDRYDFQYFEYAHGWNRYTMMFMGIWPESRNLGQVSSYRPIIPILTMFCFVCVPQSTNLFFIWGNFDLVVENFSMGNITITISMLKIIIFWSSSESLKILMSSMRRDWSVTVGKRDRKLMSDIARATRKLSISSTVMVQIVVLTYIMFRFINIRHTGRQLFFRAYFPYNTSSSPFYELTFLGQLIATTYAASTYTAVDTFIATLVLHICGQLTNLRRELMNLPDRTRPEFQTELRKIVRKHQYINRFAETIENCFNMMLLIQMLGCSLQLCFQCFQAFMSIFGEINELFIFQIIFLIIYVSYILLQLYLYCYVGERLLIESTKIAYAVYDCSWYNLSACETKSLIIIMCRARSPLHITAGRFCSFNRELFSEVLKRSVTYMSFLCAMNTL</sequence>
<evidence type="ECO:0000256" key="7">
    <source>
        <dbReference type="ARBA" id="ARBA00023170"/>
    </source>
</evidence>
<evidence type="ECO:0000313" key="11">
    <source>
        <dbReference type="Proteomes" id="UP000479987"/>
    </source>
</evidence>
<keyword evidence="3 9" id="KW-0812">Transmembrane</keyword>
<dbReference type="PANTHER" id="PTHR21137">
    <property type="entry name" value="ODORANT RECEPTOR"/>
    <property type="match status" value="1"/>
</dbReference>
<gene>
    <name evidence="10" type="primary">Or-039</name>
    <name evidence="10" type="synonym">Nful_v1.0-Or-039</name>
    <name evidence="10" type="ORF">NFUL_NFUL000102</name>
</gene>
<keyword evidence="6 9" id="KW-0472">Membrane</keyword>
<feature type="transmembrane region" description="Helical" evidence="9">
    <location>
        <begin position="288"/>
        <end position="313"/>
    </location>
</feature>
<accession>A0A6G1LPM5</accession>